<dbReference type="Pfam" id="PF12436">
    <property type="entry name" value="USP7_ICP0_bdg"/>
    <property type="match status" value="1"/>
</dbReference>
<evidence type="ECO:0000259" key="3">
    <source>
        <dbReference type="PROSITE" id="PS50235"/>
    </source>
</evidence>
<keyword evidence="2" id="KW-0833">Ubl conjugation pathway</keyword>
<dbReference type="InterPro" id="IPR001394">
    <property type="entry name" value="Peptidase_C19_UCH"/>
</dbReference>
<accession>A0A8S1JFF2</accession>
<comment type="similarity">
    <text evidence="1">Belongs to the peptidase C19 family.</text>
</comment>
<dbReference type="InterPro" id="IPR038765">
    <property type="entry name" value="Papain-like_cys_pep_sf"/>
</dbReference>
<dbReference type="Pfam" id="PF00443">
    <property type="entry name" value="UCH"/>
    <property type="match status" value="1"/>
</dbReference>
<dbReference type="GO" id="GO:0016579">
    <property type="term" value="P:protein deubiquitination"/>
    <property type="evidence" value="ECO:0007669"/>
    <property type="project" value="InterPro"/>
</dbReference>
<dbReference type="PROSITE" id="PS00973">
    <property type="entry name" value="USP_2"/>
    <property type="match status" value="1"/>
</dbReference>
<dbReference type="PANTHER" id="PTHR24006">
    <property type="entry name" value="UBIQUITIN CARBOXYL-TERMINAL HYDROLASE"/>
    <property type="match status" value="1"/>
</dbReference>
<name>A0A8S1JFF2_9CHLO</name>
<dbReference type="EMBL" id="CAJHUC010003026">
    <property type="protein sequence ID" value="CAD7705128.1"/>
    <property type="molecule type" value="Genomic_DNA"/>
</dbReference>
<dbReference type="OrthoDB" id="289038at2759"/>
<dbReference type="PROSITE" id="PS50235">
    <property type="entry name" value="USP_3"/>
    <property type="match status" value="1"/>
</dbReference>
<dbReference type="GO" id="GO:0005634">
    <property type="term" value="C:nucleus"/>
    <property type="evidence" value="ECO:0007669"/>
    <property type="project" value="TreeGrafter"/>
</dbReference>
<evidence type="ECO:0000256" key="2">
    <source>
        <dbReference type="ARBA" id="ARBA00022786"/>
    </source>
</evidence>
<feature type="domain" description="USP" evidence="3">
    <location>
        <begin position="30"/>
        <end position="343"/>
    </location>
</feature>
<dbReference type="GO" id="GO:0005829">
    <property type="term" value="C:cytosol"/>
    <property type="evidence" value="ECO:0007669"/>
    <property type="project" value="TreeGrafter"/>
</dbReference>
<dbReference type="Proteomes" id="UP000708148">
    <property type="component" value="Unassembled WGS sequence"/>
</dbReference>
<sequence length="647" mass="75597">MFPRAHFEFAVENQRYPKQTYKRAAWHTFTSQAKDWGFIQFMTLSEAVYHMPTLETDKPECSLPLALQSLFFKLQRSPTSVSTKALTKSFGWSTYETSMQRDVQEIGTMLFEKLEEKMRGTKVEEAIQYLFVGRYSSHITCIDVDFKSTMQQSFMTIQLEVKGCNDIYASLDKFCKEERLDGQNKYQAEGHGLVDARKHVKFDCFPPVLQLHLKRSDYDFQRDMQIKINDHYEFYPTLDLDVENRRYLTEHSDRSVRNLYKLHSVLAHSGGPHGGHYFAYIRPADRWYKFDDETVREETEKGAIQDQFGGDDETEQPELTTHSTACQMHAKQSTAYMLVYIRQSEWDAICCSCRKEEIAETVRARFEAERLEKIRMQSEKEKAPLYVMIKVACDRDFQKQIGSMQYFGLVNFDQVKGYRIHKRTTFKAFRQKVAEDFGVEPRPQCFWVWKRRANGTLRPHSRLPFDGKLDDVLDLREYTDSAYSPSLGKNAIMTIKLYLEMPETPTRPLFGIPLDSVLLFFKLYDPRKRQLSYATHMHVRKSESFASIFQTVGKLVDFPEGTEILACEEIRFNPSVPSRYLPADFTPEMSQLVCGDIICVQKRLSDVEFSELKHPTVRSFLEHIQNIKPGDFSHWSSPRHRAVVKSQ</sequence>
<dbReference type="InterPro" id="IPR024729">
    <property type="entry name" value="USP7_ICP0-binding_dom"/>
</dbReference>
<gene>
    <name evidence="4" type="ORF">OSTQU699_LOCUS10483</name>
</gene>
<reference evidence="4" key="1">
    <citation type="submission" date="2020-12" db="EMBL/GenBank/DDBJ databases">
        <authorList>
            <person name="Iha C."/>
        </authorList>
    </citation>
    <scope>NUCLEOTIDE SEQUENCE</scope>
</reference>
<organism evidence="4 5">
    <name type="scientific">Ostreobium quekettii</name>
    <dbReference type="NCBI Taxonomy" id="121088"/>
    <lineage>
        <taxon>Eukaryota</taxon>
        <taxon>Viridiplantae</taxon>
        <taxon>Chlorophyta</taxon>
        <taxon>core chlorophytes</taxon>
        <taxon>Ulvophyceae</taxon>
        <taxon>TCBD clade</taxon>
        <taxon>Bryopsidales</taxon>
        <taxon>Ostreobineae</taxon>
        <taxon>Ostreobiaceae</taxon>
        <taxon>Ostreobium</taxon>
    </lineage>
</organism>
<comment type="caution">
    <text evidence="4">The sequence shown here is derived from an EMBL/GenBank/DDBJ whole genome shotgun (WGS) entry which is preliminary data.</text>
</comment>
<dbReference type="InterPro" id="IPR018200">
    <property type="entry name" value="USP_CS"/>
</dbReference>
<evidence type="ECO:0000256" key="1">
    <source>
        <dbReference type="ARBA" id="ARBA00009085"/>
    </source>
</evidence>
<dbReference type="InterPro" id="IPR050164">
    <property type="entry name" value="Peptidase_C19"/>
</dbReference>
<proteinExistence type="inferred from homology"/>
<dbReference type="GO" id="GO:0031647">
    <property type="term" value="P:regulation of protein stability"/>
    <property type="evidence" value="ECO:0007669"/>
    <property type="project" value="TreeGrafter"/>
</dbReference>
<protein>
    <recommendedName>
        <fullName evidence="3">USP domain-containing protein</fullName>
    </recommendedName>
</protein>
<evidence type="ECO:0000313" key="5">
    <source>
        <dbReference type="Proteomes" id="UP000708148"/>
    </source>
</evidence>
<dbReference type="GO" id="GO:0004843">
    <property type="term" value="F:cysteine-type deubiquitinase activity"/>
    <property type="evidence" value="ECO:0007669"/>
    <property type="project" value="InterPro"/>
</dbReference>
<evidence type="ECO:0000313" key="4">
    <source>
        <dbReference type="EMBL" id="CAD7705128.1"/>
    </source>
</evidence>
<keyword evidence="5" id="KW-1185">Reference proteome</keyword>
<dbReference type="InterPro" id="IPR028889">
    <property type="entry name" value="USP"/>
</dbReference>
<dbReference type="Gene3D" id="3.10.20.90">
    <property type="entry name" value="Phosphatidylinositol 3-kinase Catalytic Subunit, Chain A, domain 1"/>
    <property type="match status" value="1"/>
</dbReference>
<dbReference type="SUPFAM" id="SSF54001">
    <property type="entry name" value="Cysteine proteinases"/>
    <property type="match status" value="1"/>
</dbReference>
<dbReference type="PANTHER" id="PTHR24006:SF644">
    <property type="entry name" value="UBIQUITIN CARBOXYL-TERMINAL HYDROLASE 7"/>
    <property type="match status" value="1"/>
</dbReference>
<dbReference type="Gene3D" id="3.90.70.10">
    <property type="entry name" value="Cysteine proteinases"/>
    <property type="match status" value="1"/>
</dbReference>
<dbReference type="AlphaFoldDB" id="A0A8S1JFF2"/>